<keyword evidence="3" id="KW-1185">Reference proteome</keyword>
<evidence type="ECO:0000259" key="1">
    <source>
        <dbReference type="Pfam" id="PF12680"/>
    </source>
</evidence>
<organism evidence="2 3">
    <name type="scientific">Craurococcus roseus</name>
    <dbReference type="NCBI Taxonomy" id="77585"/>
    <lineage>
        <taxon>Bacteria</taxon>
        <taxon>Pseudomonadati</taxon>
        <taxon>Pseudomonadota</taxon>
        <taxon>Alphaproteobacteria</taxon>
        <taxon>Acetobacterales</taxon>
        <taxon>Acetobacteraceae</taxon>
        <taxon>Craurococcus</taxon>
    </lineage>
</organism>
<sequence length="123" mass="13338">MSHDAQAIADRYIACWNERDVERRQALVAALWTEDAVYADPLMRGEGHAGIGALIEGVQARFPEFRFAPKGRADGHGDRVRFSWSLGPAGGEGVVEGTDFAVVSADGRLRDVTGFLDRVPPQG</sequence>
<dbReference type="RefSeq" id="WP_343896015.1">
    <property type="nucleotide sequence ID" value="NZ_BAAAFZ010000045.1"/>
</dbReference>
<reference evidence="2 3" key="1">
    <citation type="journal article" date="2019" name="Int. J. Syst. Evol. Microbiol.">
        <title>The Global Catalogue of Microorganisms (GCM) 10K type strain sequencing project: providing services to taxonomists for standard genome sequencing and annotation.</title>
        <authorList>
            <consortium name="The Broad Institute Genomics Platform"/>
            <consortium name="The Broad Institute Genome Sequencing Center for Infectious Disease"/>
            <person name="Wu L."/>
            <person name="Ma J."/>
        </authorList>
    </citation>
    <scope>NUCLEOTIDE SEQUENCE [LARGE SCALE GENOMIC DNA]</scope>
    <source>
        <strain evidence="2 3">JCM 9933</strain>
    </source>
</reference>
<proteinExistence type="predicted"/>
<accession>A0ABN1FDB8</accession>
<dbReference type="EMBL" id="BAAAFZ010000045">
    <property type="protein sequence ID" value="GAA0588536.1"/>
    <property type="molecule type" value="Genomic_DNA"/>
</dbReference>
<feature type="domain" description="SnoaL-like" evidence="1">
    <location>
        <begin position="10"/>
        <end position="110"/>
    </location>
</feature>
<gene>
    <name evidence="2" type="ORF">GCM10009416_28690</name>
</gene>
<dbReference type="InterPro" id="IPR032710">
    <property type="entry name" value="NTF2-like_dom_sf"/>
</dbReference>
<dbReference type="Pfam" id="PF12680">
    <property type="entry name" value="SnoaL_2"/>
    <property type="match status" value="1"/>
</dbReference>
<dbReference type="Gene3D" id="3.10.450.50">
    <property type="match status" value="1"/>
</dbReference>
<comment type="caution">
    <text evidence="2">The sequence shown here is derived from an EMBL/GenBank/DDBJ whole genome shotgun (WGS) entry which is preliminary data.</text>
</comment>
<protein>
    <submittedName>
        <fullName evidence="2">Nuclear transport factor 2 family protein</fullName>
    </submittedName>
</protein>
<evidence type="ECO:0000313" key="3">
    <source>
        <dbReference type="Proteomes" id="UP001501588"/>
    </source>
</evidence>
<dbReference type="SUPFAM" id="SSF54427">
    <property type="entry name" value="NTF2-like"/>
    <property type="match status" value="1"/>
</dbReference>
<dbReference type="InterPro" id="IPR037401">
    <property type="entry name" value="SnoaL-like"/>
</dbReference>
<name>A0ABN1FDB8_9PROT</name>
<evidence type="ECO:0000313" key="2">
    <source>
        <dbReference type="EMBL" id="GAA0588536.1"/>
    </source>
</evidence>
<dbReference type="Proteomes" id="UP001501588">
    <property type="component" value="Unassembled WGS sequence"/>
</dbReference>